<keyword evidence="2" id="KW-1185">Reference proteome</keyword>
<sequence>MDFCYRAVCDIPQTYNDAIVSAKSRQWKNAMDEEMRSLEENETFHLTQLPPGKKAVGGKWVYALKSDIDR</sequence>
<dbReference type="EMBL" id="JAULUE010002055">
    <property type="protein sequence ID" value="KAK5892937.1"/>
    <property type="molecule type" value="Genomic_DNA"/>
</dbReference>
<dbReference type="Proteomes" id="UP001335648">
    <property type="component" value="Unassembled WGS sequence"/>
</dbReference>
<evidence type="ECO:0008006" key="3">
    <source>
        <dbReference type="Google" id="ProtNLM"/>
    </source>
</evidence>
<gene>
    <name evidence="1" type="ORF">CesoFtcFv8_013279</name>
</gene>
<evidence type="ECO:0000313" key="2">
    <source>
        <dbReference type="Proteomes" id="UP001335648"/>
    </source>
</evidence>
<organism evidence="1 2">
    <name type="scientific">Champsocephalus esox</name>
    <name type="common">pike icefish</name>
    <dbReference type="NCBI Taxonomy" id="159716"/>
    <lineage>
        <taxon>Eukaryota</taxon>
        <taxon>Metazoa</taxon>
        <taxon>Chordata</taxon>
        <taxon>Craniata</taxon>
        <taxon>Vertebrata</taxon>
        <taxon>Euteleostomi</taxon>
        <taxon>Actinopterygii</taxon>
        <taxon>Neopterygii</taxon>
        <taxon>Teleostei</taxon>
        <taxon>Neoteleostei</taxon>
        <taxon>Acanthomorphata</taxon>
        <taxon>Eupercaria</taxon>
        <taxon>Perciformes</taxon>
        <taxon>Notothenioidei</taxon>
        <taxon>Channichthyidae</taxon>
        <taxon>Champsocephalus</taxon>
    </lineage>
</organism>
<evidence type="ECO:0000313" key="1">
    <source>
        <dbReference type="EMBL" id="KAK5892937.1"/>
    </source>
</evidence>
<dbReference type="AlphaFoldDB" id="A0AAN8BWX2"/>
<reference evidence="1 2" key="1">
    <citation type="journal article" date="2023" name="Mol. Biol. Evol.">
        <title>Genomics of Secondarily Temperate Adaptation in the Only Non-Antarctic Icefish.</title>
        <authorList>
            <person name="Rivera-Colon A.G."/>
            <person name="Rayamajhi N."/>
            <person name="Minhas B.F."/>
            <person name="Madrigal G."/>
            <person name="Bilyk K.T."/>
            <person name="Yoon V."/>
            <person name="Hune M."/>
            <person name="Gregory S."/>
            <person name="Cheng C.H.C."/>
            <person name="Catchen J.M."/>
        </authorList>
    </citation>
    <scope>NUCLEOTIDE SEQUENCE [LARGE SCALE GENOMIC DNA]</scope>
    <source>
        <strain evidence="1">JC2023a</strain>
    </source>
</reference>
<accession>A0AAN8BWX2</accession>
<name>A0AAN8BWX2_9TELE</name>
<protein>
    <recommendedName>
        <fullName evidence="3">Reverse transcriptase</fullName>
    </recommendedName>
</protein>
<comment type="caution">
    <text evidence="1">The sequence shown here is derived from an EMBL/GenBank/DDBJ whole genome shotgun (WGS) entry which is preliminary data.</text>
</comment>
<proteinExistence type="predicted"/>